<feature type="compositionally biased region" description="Low complexity" evidence="1">
    <location>
        <begin position="21"/>
        <end position="32"/>
    </location>
</feature>
<gene>
    <name evidence="2" type="ORF">MONAX_5E044581</name>
</gene>
<sequence length="134" mass="13836">MKRVDSDLGPRWRPCPGPETADAPSVLPAAAARHSHASQPSNPGGPAAGPHVCPPSIQLVPVSTTILKREKEETQQSPEASCAVGQRRAPASVGPLEGSRALTTCLWVQGTISAHACGVVWTGHPGPPARAMLC</sequence>
<comment type="caution">
    <text evidence="2">The sequence shown here is derived from an EMBL/GenBank/DDBJ whole genome shotgun (WGS) entry which is preliminary data.</text>
</comment>
<dbReference type="AlphaFoldDB" id="A0A5E4BHH6"/>
<feature type="compositionally biased region" description="Basic and acidic residues" evidence="1">
    <location>
        <begin position="1"/>
        <end position="10"/>
    </location>
</feature>
<protein>
    <submittedName>
        <fullName evidence="2">Uncharacterized protein</fullName>
    </submittedName>
</protein>
<feature type="region of interest" description="Disordered" evidence="1">
    <location>
        <begin position="69"/>
        <end position="95"/>
    </location>
</feature>
<feature type="region of interest" description="Disordered" evidence="1">
    <location>
        <begin position="1"/>
        <end position="55"/>
    </location>
</feature>
<evidence type="ECO:0000256" key="1">
    <source>
        <dbReference type="SAM" id="MobiDB-lite"/>
    </source>
</evidence>
<reference evidence="2" key="1">
    <citation type="submission" date="2019-04" db="EMBL/GenBank/DDBJ databases">
        <authorList>
            <person name="Alioto T."/>
            <person name="Alioto T."/>
        </authorList>
    </citation>
    <scope>NUCLEOTIDE SEQUENCE [LARGE SCALE GENOMIC DNA]</scope>
</reference>
<evidence type="ECO:0000313" key="2">
    <source>
        <dbReference type="EMBL" id="VTJ68646.1"/>
    </source>
</evidence>
<organism evidence="2 3">
    <name type="scientific">Marmota monax</name>
    <name type="common">Woodchuck</name>
    <dbReference type="NCBI Taxonomy" id="9995"/>
    <lineage>
        <taxon>Eukaryota</taxon>
        <taxon>Metazoa</taxon>
        <taxon>Chordata</taxon>
        <taxon>Craniata</taxon>
        <taxon>Vertebrata</taxon>
        <taxon>Euteleostomi</taxon>
        <taxon>Mammalia</taxon>
        <taxon>Eutheria</taxon>
        <taxon>Euarchontoglires</taxon>
        <taxon>Glires</taxon>
        <taxon>Rodentia</taxon>
        <taxon>Sciuromorpha</taxon>
        <taxon>Sciuridae</taxon>
        <taxon>Xerinae</taxon>
        <taxon>Marmotini</taxon>
        <taxon>Marmota</taxon>
    </lineage>
</organism>
<proteinExistence type="predicted"/>
<dbReference type="EMBL" id="CABDUW010000438">
    <property type="protein sequence ID" value="VTJ68646.1"/>
    <property type="molecule type" value="Genomic_DNA"/>
</dbReference>
<accession>A0A5E4BHH6</accession>
<keyword evidence="3" id="KW-1185">Reference proteome</keyword>
<dbReference type="Proteomes" id="UP000335636">
    <property type="component" value="Unassembled WGS sequence"/>
</dbReference>
<name>A0A5E4BHH6_MARMO</name>
<evidence type="ECO:0000313" key="3">
    <source>
        <dbReference type="Proteomes" id="UP000335636"/>
    </source>
</evidence>